<evidence type="ECO:0000256" key="7">
    <source>
        <dbReference type="ARBA" id="ARBA00022741"/>
    </source>
</evidence>
<dbReference type="Pfam" id="PF00133">
    <property type="entry name" value="tRNA-synt_1"/>
    <property type="match status" value="1"/>
</dbReference>
<evidence type="ECO:0000256" key="9">
    <source>
        <dbReference type="ARBA" id="ARBA00022917"/>
    </source>
</evidence>
<evidence type="ECO:0000256" key="1">
    <source>
        <dbReference type="ARBA" id="ARBA00004173"/>
    </source>
</evidence>
<dbReference type="PRINTS" id="PR00986">
    <property type="entry name" value="TRNASYNTHVAL"/>
</dbReference>
<evidence type="ECO:0000256" key="15">
    <source>
        <dbReference type="RuleBase" id="RU363035"/>
    </source>
</evidence>
<evidence type="ECO:0000256" key="16">
    <source>
        <dbReference type="SAM" id="MobiDB-lite"/>
    </source>
</evidence>
<dbReference type="NCBIfam" id="TIGR00422">
    <property type="entry name" value="valS"/>
    <property type="match status" value="1"/>
</dbReference>
<dbReference type="Proteomes" id="UP001139887">
    <property type="component" value="Unassembled WGS sequence"/>
</dbReference>
<feature type="compositionally biased region" description="Polar residues" evidence="16">
    <location>
        <begin position="13"/>
        <end position="32"/>
    </location>
</feature>
<feature type="compositionally biased region" description="Basic and acidic residues" evidence="16">
    <location>
        <begin position="1"/>
        <end position="11"/>
    </location>
</feature>
<dbReference type="CDD" id="cd07962">
    <property type="entry name" value="Anticodon_Ia_Val"/>
    <property type="match status" value="1"/>
</dbReference>
<evidence type="ECO:0000256" key="2">
    <source>
        <dbReference type="ARBA" id="ARBA00004496"/>
    </source>
</evidence>
<dbReference type="SUPFAM" id="SSF47323">
    <property type="entry name" value="Anticodon-binding domain of a subclass of class I aminoacyl-tRNA synthetases"/>
    <property type="match status" value="1"/>
</dbReference>
<dbReference type="InterPro" id="IPR001412">
    <property type="entry name" value="aa-tRNA-synth_I_CS"/>
</dbReference>
<comment type="catalytic activity">
    <reaction evidence="13">
        <text>tRNA(Val) + L-valine + ATP = L-valyl-tRNA(Val) + AMP + diphosphate</text>
        <dbReference type="Rhea" id="RHEA:10704"/>
        <dbReference type="Rhea" id="RHEA-COMP:9672"/>
        <dbReference type="Rhea" id="RHEA-COMP:9708"/>
        <dbReference type="ChEBI" id="CHEBI:30616"/>
        <dbReference type="ChEBI" id="CHEBI:33019"/>
        <dbReference type="ChEBI" id="CHEBI:57762"/>
        <dbReference type="ChEBI" id="CHEBI:78442"/>
        <dbReference type="ChEBI" id="CHEBI:78537"/>
        <dbReference type="ChEBI" id="CHEBI:456215"/>
        <dbReference type="EC" id="6.1.1.9"/>
    </reaction>
</comment>
<dbReference type="GO" id="GO:0002161">
    <property type="term" value="F:aminoacyl-tRNA deacylase activity"/>
    <property type="evidence" value="ECO:0007669"/>
    <property type="project" value="InterPro"/>
</dbReference>
<evidence type="ECO:0000313" key="20">
    <source>
        <dbReference type="Proteomes" id="UP001139887"/>
    </source>
</evidence>
<dbReference type="InterPro" id="IPR009008">
    <property type="entry name" value="Val/Leu/Ile-tRNA-synth_edit"/>
</dbReference>
<name>A0A9W8I5W8_9FUNG</name>
<evidence type="ECO:0000256" key="5">
    <source>
        <dbReference type="ARBA" id="ARBA00022490"/>
    </source>
</evidence>
<dbReference type="GO" id="GO:0005524">
    <property type="term" value="F:ATP binding"/>
    <property type="evidence" value="ECO:0007669"/>
    <property type="project" value="UniProtKB-KW"/>
</dbReference>
<dbReference type="EC" id="6.1.1.9" evidence="4"/>
<reference evidence="19" key="1">
    <citation type="submission" date="2022-07" db="EMBL/GenBank/DDBJ databases">
        <title>Phylogenomic reconstructions and comparative analyses of Kickxellomycotina fungi.</title>
        <authorList>
            <person name="Reynolds N.K."/>
            <person name="Stajich J.E."/>
            <person name="Barry K."/>
            <person name="Grigoriev I.V."/>
            <person name="Crous P."/>
            <person name="Smith M.E."/>
        </authorList>
    </citation>
    <scope>NUCLEOTIDE SEQUENCE</scope>
    <source>
        <strain evidence="19">NRRL 1566</strain>
    </source>
</reference>
<feature type="domain" description="Aminoacyl-tRNA synthetase class Ia" evidence="17">
    <location>
        <begin position="109"/>
        <end position="726"/>
    </location>
</feature>
<dbReference type="GO" id="GO:0005829">
    <property type="term" value="C:cytosol"/>
    <property type="evidence" value="ECO:0007669"/>
    <property type="project" value="TreeGrafter"/>
</dbReference>
<dbReference type="InterPro" id="IPR033705">
    <property type="entry name" value="Anticodon_Ia_Val"/>
</dbReference>
<dbReference type="GO" id="GO:0005739">
    <property type="term" value="C:mitochondrion"/>
    <property type="evidence" value="ECO:0007669"/>
    <property type="project" value="UniProtKB-SubCell"/>
</dbReference>
<feature type="domain" description="Methionyl/Valyl/Leucyl/Isoleucyl-tRNA synthetase anticodon-binding" evidence="18">
    <location>
        <begin position="771"/>
        <end position="915"/>
    </location>
</feature>
<dbReference type="InterPro" id="IPR014729">
    <property type="entry name" value="Rossmann-like_a/b/a_fold"/>
</dbReference>
<dbReference type="InterPro" id="IPR002303">
    <property type="entry name" value="Valyl-tRNA_ligase"/>
</dbReference>
<evidence type="ECO:0000256" key="14">
    <source>
        <dbReference type="ARBA" id="ARBA00072234"/>
    </source>
</evidence>
<protein>
    <recommendedName>
        <fullName evidence="14">Probable valine--tRNA ligase, cytoplasmic</fullName>
        <ecNumber evidence="4">6.1.1.9</ecNumber>
    </recommendedName>
    <alternativeName>
        <fullName evidence="12">Valine--tRNA ligase, mitochondrial</fullName>
    </alternativeName>
    <alternativeName>
        <fullName evidence="11">Valyl-tRNA synthetase</fullName>
    </alternativeName>
</protein>
<dbReference type="PANTHER" id="PTHR11946:SF109">
    <property type="entry name" value="VALINE--TRNA LIGASE"/>
    <property type="match status" value="1"/>
</dbReference>
<dbReference type="Pfam" id="PF08264">
    <property type="entry name" value="Anticodon_1"/>
    <property type="match status" value="1"/>
</dbReference>
<evidence type="ECO:0000256" key="6">
    <source>
        <dbReference type="ARBA" id="ARBA00022598"/>
    </source>
</evidence>
<dbReference type="InterPro" id="IPR037118">
    <property type="entry name" value="Val-tRNA_synth_C_sf"/>
</dbReference>
<dbReference type="Gene3D" id="3.90.740.10">
    <property type="entry name" value="Valyl/Leucyl/Isoleucyl-tRNA synthetase, editing domain"/>
    <property type="match status" value="1"/>
</dbReference>
<dbReference type="NCBIfam" id="NF004349">
    <property type="entry name" value="PRK05729.1"/>
    <property type="match status" value="1"/>
</dbReference>
<dbReference type="GO" id="GO:0004832">
    <property type="term" value="F:valine-tRNA ligase activity"/>
    <property type="evidence" value="ECO:0007669"/>
    <property type="project" value="UniProtKB-EC"/>
</dbReference>
<dbReference type="InterPro" id="IPR002300">
    <property type="entry name" value="aa-tRNA-synth_Ia"/>
</dbReference>
<dbReference type="HAMAP" id="MF_02004">
    <property type="entry name" value="Val_tRNA_synth_type1"/>
    <property type="match status" value="1"/>
</dbReference>
<dbReference type="SUPFAM" id="SSF52374">
    <property type="entry name" value="Nucleotidylyl transferase"/>
    <property type="match status" value="1"/>
</dbReference>
<feature type="region of interest" description="Disordered" evidence="16">
    <location>
        <begin position="1"/>
        <end position="95"/>
    </location>
</feature>
<dbReference type="FunFam" id="3.90.740.10:FF:000005">
    <property type="entry name" value="Valine--tRNA ligase, mitochondrial"/>
    <property type="match status" value="1"/>
</dbReference>
<evidence type="ECO:0000256" key="8">
    <source>
        <dbReference type="ARBA" id="ARBA00022840"/>
    </source>
</evidence>
<dbReference type="Gene3D" id="1.10.730.10">
    <property type="entry name" value="Isoleucyl-tRNA Synthetase, Domain 1"/>
    <property type="match status" value="1"/>
</dbReference>
<keyword evidence="10 15" id="KW-0030">Aminoacyl-tRNA synthetase</keyword>
<dbReference type="Gene3D" id="3.40.50.620">
    <property type="entry name" value="HUPs"/>
    <property type="match status" value="2"/>
</dbReference>
<dbReference type="FunFam" id="3.40.50.620:FF:000078">
    <property type="entry name" value="Valine--tRNA ligase, mitochondrial"/>
    <property type="match status" value="1"/>
</dbReference>
<dbReference type="EMBL" id="JANBUW010000146">
    <property type="protein sequence ID" value="KAJ2848639.1"/>
    <property type="molecule type" value="Genomic_DNA"/>
</dbReference>
<comment type="similarity">
    <text evidence="3 15">Belongs to the class-I aminoacyl-tRNA synthetase family.</text>
</comment>
<sequence length="1053" mass="118668">MAPENTTKDAAIEQTNISAAAPEQQANSPAKSKNQEKNEAKRKAKMEKFLAKKAAQEAKETKGTKGAKPKSKKTTPKPEFVNTTPEGEKKDMTQSMADSYDPVAVESAWYSWWEAQDFFKPIESTKKFVVAAPPPNITGMLHIGHAMFIAIQDALVRWNRMRGVATLFIPGTDHAGISAQSVVEKKIWKEQGKTRHDFGRDALVNMVWDWREKYGHIILNQMRRLGTSFDWSRERFTLDEIMTRATYEAFVRLFDDGIIFRSNRLVNWCHHLNTSLSNVEVEDVQLAGRTLMSVPGYPSDEKFEFGVLVHFAYEMEDSSERIVVATTRIETMLGDTAIAVHPDDARYKHLHGKFARHPFVNRRIPIITDAEFVDMEYGTGAVKVTPAHDFNDYAVGKRHNLEFINLLNENGTYNANAGPYNGMRRFHIRRQIVDDLKTKGLYVDTTNNPMQIPTCSKSGDIIEPMMKPQWWVRTEPLAKPAMEAVSDGRLEIIPDTCQNHWFRWLGEFQDWCISRQLWWGHRIPAYFVRIAGQTGDPSDINWWVVGRDEAEARRRAEQKFPGVEFELEQDPDVLDTWFSSGLWPFAVLGWPENTEDFEKYYPTSLLETGKDILTFWVARMVMLGMHLTGKVPFSKVFCHAMVRDANGRKMSKSLGNVIDPLDVIRGISLEDLHAKLNLGNLDPREVEVAKKGQAKDFPNGIPECGTDALRFALCAYTSAGSDVNLDIMRVDGYRKFCNKLWNATRFALIKLGTDFVPLPDTTLTGHESLAERWILHRLNVAATTMNSLLEKMNFMAATSAVHRFWLYELCDTYIEYIKPITAPGADAQACRSALQTLYTCLDLGLRMLHPFMPFVTEELWQRLPRRANESCASICISSFPESRADFESSTADADFKFVMDIAAAGRSLASEYGIVSGSEFFITNSSDKSYNLILPLISGITAMISGSTVSVLPPGEAAPAGCVVSSINDEAAIHLLVRGKVDIDQEIGKIEKKIAKTTQLKDTVIKKTQTPKYATAVPEKVKQADQIKISNYDAEIEALQHSIKAFLVLKGSE</sequence>
<dbReference type="GO" id="GO:0006438">
    <property type="term" value="P:valyl-tRNA aminoacylation"/>
    <property type="evidence" value="ECO:0007669"/>
    <property type="project" value="InterPro"/>
</dbReference>
<evidence type="ECO:0000259" key="17">
    <source>
        <dbReference type="Pfam" id="PF00133"/>
    </source>
</evidence>
<evidence type="ECO:0000256" key="4">
    <source>
        <dbReference type="ARBA" id="ARBA00013169"/>
    </source>
</evidence>
<gene>
    <name evidence="19" type="primary">VAS1_1</name>
    <name evidence="19" type="ORF">IWW36_003174</name>
</gene>
<feature type="compositionally biased region" description="Basic and acidic residues" evidence="16">
    <location>
        <begin position="33"/>
        <end position="63"/>
    </location>
</feature>
<dbReference type="FunFam" id="3.40.50.620:FF:000020">
    <property type="entry name" value="Valine--tRNA ligase, mitochondrial"/>
    <property type="match status" value="1"/>
</dbReference>
<evidence type="ECO:0000256" key="3">
    <source>
        <dbReference type="ARBA" id="ARBA00005594"/>
    </source>
</evidence>
<dbReference type="PROSITE" id="PS00178">
    <property type="entry name" value="AA_TRNA_LIGASE_I"/>
    <property type="match status" value="1"/>
</dbReference>
<keyword evidence="5" id="KW-0963">Cytoplasm</keyword>
<evidence type="ECO:0000256" key="12">
    <source>
        <dbReference type="ARBA" id="ARBA00040837"/>
    </source>
</evidence>
<dbReference type="FunFam" id="1.10.730.10:FF:000009">
    <property type="entry name" value="Valine--tRNA ligase, mitochondrial"/>
    <property type="match status" value="1"/>
</dbReference>
<dbReference type="OrthoDB" id="629407at2759"/>
<keyword evidence="9 15" id="KW-0648">Protein biosynthesis</keyword>
<dbReference type="SUPFAM" id="SSF50677">
    <property type="entry name" value="ValRS/IleRS/LeuRS editing domain"/>
    <property type="match status" value="1"/>
</dbReference>
<dbReference type="Gene3D" id="1.10.287.380">
    <property type="entry name" value="Valyl-tRNA synthetase, C-terminal domain"/>
    <property type="match status" value="1"/>
</dbReference>
<dbReference type="CDD" id="cd00817">
    <property type="entry name" value="ValRS_core"/>
    <property type="match status" value="1"/>
</dbReference>
<evidence type="ECO:0000256" key="13">
    <source>
        <dbReference type="ARBA" id="ARBA00047552"/>
    </source>
</evidence>
<accession>A0A9W8I5W8</accession>
<keyword evidence="7 15" id="KW-0547">Nucleotide-binding</keyword>
<evidence type="ECO:0000256" key="11">
    <source>
        <dbReference type="ARBA" id="ARBA00029936"/>
    </source>
</evidence>
<comment type="caution">
    <text evidence="19">The sequence shown here is derived from an EMBL/GenBank/DDBJ whole genome shotgun (WGS) entry which is preliminary data.</text>
</comment>
<keyword evidence="8 15" id="KW-0067">ATP-binding</keyword>
<evidence type="ECO:0000259" key="18">
    <source>
        <dbReference type="Pfam" id="PF08264"/>
    </source>
</evidence>
<dbReference type="AlphaFoldDB" id="A0A9W8I5W8"/>
<dbReference type="InterPro" id="IPR009080">
    <property type="entry name" value="tRNAsynth_Ia_anticodon-bd"/>
</dbReference>
<comment type="subcellular location">
    <subcellularLocation>
        <location evidence="2">Cytoplasm</location>
    </subcellularLocation>
    <subcellularLocation>
        <location evidence="1">Mitochondrion</location>
    </subcellularLocation>
</comment>
<dbReference type="PANTHER" id="PTHR11946">
    <property type="entry name" value="VALYL-TRNA SYNTHETASES"/>
    <property type="match status" value="1"/>
</dbReference>
<feature type="compositionally biased region" description="Basic residues" evidence="16">
    <location>
        <begin position="65"/>
        <end position="75"/>
    </location>
</feature>
<organism evidence="19 20">
    <name type="scientific">Coemansia brasiliensis</name>
    <dbReference type="NCBI Taxonomy" id="2650707"/>
    <lineage>
        <taxon>Eukaryota</taxon>
        <taxon>Fungi</taxon>
        <taxon>Fungi incertae sedis</taxon>
        <taxon>Zoopagomycota</taxon>
        <taxon>Kickxellomycotina</taxon>
        <taxon>Kickxellomycetes</taxon>
        <taxon>Kickxellales</taxon>
        <taxon>Kickxellaceae</taxon>
        <taxon>Coemansia</taxon>
    </lineage>
</organism>
<evidence type="ECO:0000256" key="10">
    <source>
        <dbReference type="ARBA" id="ARBA00023146"/>
    </source>
</evidence>
<proteinExistence type="inferred from homology"/>
<evidence type="ECO:0000313" key="19">
    <source>
        <dbReference type="EMBL" id="KAJ2848639.1"/>
    </source>
</evidence>
<keyword evidence="6 15" id="KW-0436">Ligase</keyword>
<keyword evidence="20" id="KW-1185">Reference proteome</keyword>
<dbReference type="InterPro" id="IPR013155">
    <property type="entry name" value="M/V/L/I-tRNA-synth_anticd-bd"/>
</dbReference>